<evidence type="ECO:0000313" key="6">
    <source>
        <dbReference type="EMBL" id="BAM89788.1"/>
    </source>
</evidence>
<dbReference type="InterPro" id="IPR010982">
    <property type="entry name" value="Lambda_DNA-bd_dom_sf"/>
</dbReference>
<sequence>MTTATARSIFMGPRLRRLRRELGLTQADMAADLEISAPYVALLERNQRPVTADMLLRLARTYKIDLADLAGDGGADHTARMHSVLKDPMFSDIDIPGLEISDLAVSYPGMTEAFLRLYTAYREEQLALAEQRAPAIAGSAPRPGQEMIDANDPVADVRRFLAARRNNFASLDDAAERLAQASSLASTHGASQGSPGPGGFIERLRVRHNLQVRFMPPSVMLGSVRRLDLHRRQVLIEDSLDTASLDFELAKQLAYLELEAEIGTALEDGKFANKSAELLARRALAAYAAAAIIMPYSSFAKAVETRRYDLEALARQFGTSFEQTAHRVTTLQRPGAEKIPFFLIRVDPAGNISKLLDGAGFPFARHGGACPLWSVHGIFKRPREIVTQWLELPDGQRFFSIARTVTAGGGSFGAIRVERAIAVGCAAEHAGQLIYTRDGHGPDADAPTPVGVACRVCHRPKCAARSAPPIGREILPDDFRTSSVPFGFSAD</sequence>
<dbReference type="PIRSF" id="PIRSF019251">
    <property type="entry name" value="Rv0465c"/>
    <property type="match status" value="1"/>
</dbReference>
<dbReference type="SMART" id="SM00530">
    <property type="entry name" value="HTH_XRE"/>
    <property type="match status" value="1"/>
</dbReference>
<dbReference type="Gene3D" id="1.10.260.40">
    <property type="entry name" value="lambda repressor-like DNA-binding domains"/>
    <property type="match status" value="1"/>
</dbReference>
<dbReference type="CDD" id="cd00093">
    <property type="entry name" value="HTH_XRE"/>
    <property type="match status" value="1"/>
</dbReference>
<evidence type="ECO:0000256" key="2">
    <source>
        <dbReference type="ARBA" id="ARBA00023015"/>
    </source>
</evidence>
<evidence type="ECO:0000313" key="7">
    <source>
        <dbReference type="Proteomes" id="UP000011841"/>
    </source>
</evidence>
<dbReference type="SUPFAM" id="SSF47413">
    <property type="entry name" value="lambda repressor-like DNA-binding domains"/>
    <property type="match status" value="1"/>
</dbReference>
<dbReference type="STRING" id="1245469.S58_37970"/>
<keyword evidence="2" id="KW-0805">Transcription regulation</keyword>
<name>M4Z856_9BRAD</name>
<keyword evidence="4" id="KW-0804">Transcription</keyword>
<dbReference type="InterPro" id="IPR018653">
    <property type="entry name" value="ScfR_C"/>
</dbReference>
<dbReference type="Pfam" id="PF09856">
    <property type="entry name" value="ScfRs"/>
    <property type="match status" value="1"/>
</dbReference>
<evidence type="ECO:0000256" key="4">
    <source>
        <dbReference type="ARBA" id="ARBA00023163"/>
    </source>
</evidence>
<dbReference type="GO" id="GO:0003677">
    <property type="term" value="F:DNA binding"/>
    <property type="evidence" value="ECO:0007669"/>
    <property type="project" value="UniProtKB-KW"/>
</dbReference>
<reference evidence="6 7" key="1">
    <citation type="journal article" date="2013" name="Appl. Environ. Microbiol.">
        <title>Genome analysis suggests that the soil oligotrophic bacterium Agromonas oligotrophica (Bradyrhizobium oligotrophicum) is a nitrogen-fixing symbiont of Aeschynomene indica.</title>
        <authorList>
            <person name="Okubo T."/>
            <person name="Fukushima S."/>
            <person name="Itakura M."/>
            <person name="Oshima K."/>
            <person name="Longtonglang A."/>
            <person name="Teaumroong N."/>
            <person name="Mitsui H."/>
            <person name="Hattori M."/>
            <person name="Hattori R."/>
            <person name="Hattori T."/>
            <person name="Minamisawa K."/>
        </authorList>
    </citation>
    <scope>NUCLEOTIDE SEQUENCE [LARGE SCALE GENOMIC DNA]</scope>
    <source>
        <strain evidence="6 7">S58</strain>
    </source>
</reference>
<dbReference type="GO" id="GO:0003700">
    <property type="term" value="F:DNA-binding transcription factor activity"/>
    <property type="evidence" value="ECO:0007669"/>
    <property type="project" value="TreeGrafter"/>
</dbReference>
<comment type="similarity">
    <text evidence="1">Belongs to the short-chain fatty acyl-CoA assimilation regulator (ScfR) family.</text>
</comment>
<dbReference type="Pfam" id="PF06114">
    <property type="entry name" value="Peptidase_M78"/>
    <property type="match status" value="1"/>
</dbReference>
<evidence type="ECO:0000256" key="1">
    <source>
        <dbReference type="ARBA" id="ARBA00007227"/>
    </source>
</evidence>
<dbReference type="InterPro" id="IPR050807">
    <property type="entry name" value="TransReg_Diox_bact_type"/>
</dbReference>
<accession>M4Z856</accession>
<dbReference type="InterPro" id="IPR026281">
    <property type="entry name" value="HTH_RamB"/>
</dbReference>
<dbReference type="eggNOG" id="COG3800">
    <property type="taxonomic scope" value="Bacteria"/>
</dbReference>
<dbReference type="InterPro" id="IPR010359">
    <property type="entry name" value="IrrE_HExxH"/>
</dbReference>
<protein>
    <submittedName>
        <fullName evidence="6">XRE family transcriptional regulator</fullName>
    </submittedName>
</protein>
<dbReference type="eggNOG" id="COG1396">
    <property type="taxonomic scope" value="Bacteria"/>
</dbReference>
<organism evidence="6 7">
    <name type="scientific">Bradyrhizobium oligotrophicum S58</name>
    <dbReference type="NCBI Taxonomy" id="1245469"/>
    <lineage>
        <taxon>Bacteria</taxon>
        <taxon>Pseudomonadati</taxon>
        <taxon>Pseudomonadota</taxon>
        <taxon>Alphaproteobacteria</taxon>
        <taxon>Hyphomicrobiales</taxon>
        <taxon>Nitrobacteraceae</taxon>
        <taxon>Bradyrhizobium</taxon>
    </lineage>
</organism>
<dbReference type="GeneID" id="301817617"/>
<dbReference type="Pfam" id="PF01381">
    <property type="entry name" value="HTH_3"/>
    <property type="match status" value="1"/>
</dbReference>
<proteinExistence type="inferred from homology"/>
<dbReference type="PROSITE" id="PS50943">
    <property type="entry name" value="HTH_CROC1"/>
    <property type="match status" value="1"/>
</dbReference>
<keyword evidence="7" id="KW-1185">Reference proteome</keyword>
<dbReference type="AlphaFoldDB" id="M4Z856"/>
<dbReference type="EMBL" id="AP012603">
    <property type="protein sequence ID" value="BAM89788.1"/>
    <property type="molecule type" value="Genomic_DNA"/>
</dbReference>
<keyword evidence="3" id="KW-0238">DNA-binding</keyword>
<dbReference type="OrthoDB" id="1123084at2"/>
<dbReference type="PANTHER" id="PTHR46797">
    <property type="entry name" value="HTH-TYPE TRANSCRIPTIONAL REGULATOR"/>
    <property type="match status" value="1"/>
</dbReference>
<dbReference type="PATRIC" id="fig|1245469.3.peg.3876"/>
<dbReference type="GO" id="GO:0005829">
    <property type="term" value="C:cytosol"/>
    <property type="evidence" value="ECO:0007669"/>
    <property type="project" value="TreeGrafter"/>
</dbReference>
<gene>
    <name evidence="6" type="ORF">S58_37970</name>
</gene>
<dbReference type="PANTHER" id="PTHR46797:SF23">
    <property type="entry name" value="HTH-TYPE TRANSCRIPTIONAL REGULATOR SUTR"/>
    <property type="match status" value="1"/>
</dbReference>
<dbReference type="HOGENOM" id="CLU_046383_0_0_5"/>
<dbReference type="InterPro" id="IPR001387">
    <property type="entry name" value="Cro/C1-type_HTH"/>
</dbReference>
<dbReference type="RefSeq" id="WP_015666898.1">
    <property type="nucleotide sequence ID" value="NC_020453.1"/>
</dbReference>
<dbReference type="KEGG" id="aol:S58_37970"/>
<dbReference type="Proteomes" id="UP000011841">
    <property type="component" value="Chromosome"/>
</dbReference>
<evidence type="ECO:0000256" key="3">
    <source>
        <dbReference type="ARBA" id="ARBA00023125"/>
    </source>
</evidence>
<evidence type="ECO:0000259" key="5">
    <source>
        <dbReference type="PROSITE" id="PS50943"/>
    </source>
</evidence>
<feature type="domain" description="HTH cro/C1-type" evidence="5">
    <location>
        <begin position="15"/>
        <end position="69"/>
    </location>
</feature>